<proteinExistence type="predicted"/>
<comment type="caution">
    <text evidence="1">The sequence shown here is derived from an EMBL/GenBank/DDBJ whole genome shotgun (WGS) entry which is preliminary data.</text>
</comment>
<dbReference type="EMBL" id="JAIQCV010000009">
    <property type="protein sequence ID" value="KAH1063949.1"/>
    <property type="molecule type" value="Genomic_DNA"/>
</dbReference>
<protein>
    <submittedName>
        <fullName evidence="1">Uncharacterized protein</fullName>
    </submittedName>
</protein>
<gene>
    <name evidence="1" type="ORF">J1N35_028936</name>
</gene>
<keyword evidence="2" id="KW-1185">Reference proteome</keyword>
<organism evidence="1 2">
    <name type="scientific">Gossypium stocksii</name>
    <dbReference type="NCBI Taxonomy" id="47602"/>
    <lineage>
        <taxon>Eukaryota</taxon>
        <taxon>Viridiplantae</taxon>
        <taxon>Streptophyta</taxon>
        <taxon>Embryophyta</taxon>
        <taxon>Tracheophyta</taxon>
        <taxon>Spermatophyta</taxon>
        <taxon>Magnoliopsida</taxon>
        <taxon>eudicotyledons</taxon>
        <taxon>Gunneridae</taxon>
        <taxon>Pentapetalae</taxon>
        <taxon>rosids</taxon>
        <taxon>malvids</taxon>
        <taxon>Malvales</taxon>
        <taxon>Malvaceae</taxon>
        <taxon>Malvoideae</taxon>
        <taxon>Gossypium</taxon>
    </lineage>
</organism>
<evidence type="ECO:0000313" key="1">
    <source>
        <dbReference type="EMBL" id="KAH1063949.1"/>
    </source>
</evidence>
<dbReference type="Pfam" id="PF14223">
    <property type="entry name" value="Retrotran_gag_2"/>
    <property type="match status" value="1"/>
</dbReference>
<dbReference type="AlphaFoldDB" id="A0A9D3UYV5"/>
<sequence>SLANTLILKLTSIKLTTVKGVHDHINKIRDLATRLRALEVEMSESFLVHFILKTLPPQNGSFKISYNIHKDKWYIGELLIMCDQAEAKLILEMRESAVTVT</sequence>
<dbReference type="OrthoDB" id="989164at2759"/>
<feature type="non-terminal residue" evidence="1">
    <location>
        <position position="1"/>
    </location>
</feature>
<accession>A0A9D3UYV5</accession>
<name>A0A9D3UYV5_9ROSI</name>
<evidence type="ECO:0000313" key="2">
    <source>
        <dbReference type="Proteomes" id="UP000828251"/>
    </source>
</evidence>
<reference evidence="1 2" key="1">
    <citation type="journal article" date="2021" name="Plant Biotechnol. J.">
        <title>Multi-omics assisted identification of the key and species-specific regulatory components of drought-tolerant mechanisms in Gossypium stocksii.</title>
        <authorList>
            <person name="Yu D."/>
            <person name="Ke L."/>
            <person name="Zhang D."/>
            <person name="Wu Y."/>
            <person name="Sun Y."/>
            <person name="Mei J."/>
            <person name="Sun J."/>
            <person name="Sun Y."/>
        </authorList>
    </citation>
    <scope>NUCLEOTIDE SEQUENCE [LARGE SCALE GENOMIC DNA]</scope>
    <source>
        <strain evidence="2">cv. E1</strain>
        <tissue evidence="1">Leaf</tissue>
    </source>
</reference>
<dbReference type="Proteomes" id="UP000828251">
    <property type="component" value="Unassembled WGS sequence"/>
</dbReference>